<sequence length="76" mass="8768">MLRGFVYSLCAVCLFMLASIVWMTMQAPSEDTLFLMSGWLLLICFFAVGPVFFALGYWHSLRLHPKEPHWDPEIGE</sequence>
<dbReference type="Proteomes" id="UP000478417">
    <property type="component" value="Unassembled WGS sequence"/>
</dbReference>
<evidence type="ECO:0000256" key="1">
    <source>
        <dbReference type="SAM" id="Phobius"/>
    </source>
</evidence>
<reference evidence="2 3" key="1">
    <citation type="submission" date="2020-02" db="EMBL/GenBank/DDBJ databases">
        <title>Albibacoteraceae fam. nov., the first described family within the subdivision 4 Verrucomicrobia.</title>
        <authorList>
            <person name="Xi F."/>
        </authorList>
    </citation>
    <scope>NUCLEOTIDE SEQUENCE [LARGE SCALE GENOMIC DNA]</scope>
    <source>
        <strain evidence="2 3">CK1056</strain>
    </source>
</reference>
<name>A0A6B2M1S5_9BACT</name>
<feature type="transmembrane region" description="Helical" evidence="1">
    <location>
        <begin position="37"/>
        <end position="58"/>
    </location>
</feature>
<keyword evidence="1" id="KW-0472">Membrane</keyword>
<evidence type="ECO:0000313" key="2">
    <source>
        <dbReference type="EMBL" id="NDV62673.1"/>
    </source>
</evidence>
<keyword evidence="1" id="KW-0812">Transmembrane</keyword>
<organism evidence="2 3">
    <name type="scientific">Oceanipulchritudo coccoides</name>
    <dbReference type="NCBI Taxonomy" id="2706888"/>
    <lineage>
        <taxon>Bacteria</taxon>
        <taxon>Pseudomonadati</taxon>
        <taxon>Verrucomicrobiota</taxon>
        <taxon>Opitutia</taxon>
        <taxon>Puniceicoccales</taxon>
        <taxon>Oceanipulchritudinaceae</taxon>
        <taxon>Oceanipulchritudo</taxon>
    </lineage>
</organism>
<proteinExistence type="predicted"/>
<evidence type="ECO:0000313" key="3">
    <source>
        <dbReference type="Proteomes" id="UP000478417"/>
    </source>
</evidence>
<accession>A0A6B2M1S5</accession>
<comment type="caution">
    <text evidence="2">The sequence shown here is derived from an EMBL/GenBank/DDBJ whole genome shotgun (WGS) entry which is preliminary data.</text>
</comment>
<feature type="transmembrane region" description="Helical" evidence="1">
    <location>
        <begin position="5"/>
        <end position="25"/>
    </location>
</feature>
<keyword evidence="3" id="KW-1185">Reference proteome</keyword>
<keyword evidence="1" id="KW-1133">Transmembrane helix</keyword>
<dbReference type="EMBL" id="JAAGNX010000002">
    <property type="protein sequence ID" value="NDV62673.1"/>
    <property type="molecule type" value="Genomic_DNA"/>
</dbReference>
<dbReference type="AlphaFoldDB" id="A0A6B2M1S5"/>
<protein>
    <submittedName>
        <fullName evidence="2">Uncharacterized protein</fullName>
    </submittedName>
</protein>
<dbReference type="RefSeq" id="WP_163964974.1">
    <property type="nucleotide sequence ID" value="NZ_JAAGNX010000002.1"/>
</dbReference>
<gene>
    <name evidence="2" type="ORF">G0Q06_09445</name>
</gene>